<dbReference type="KEGG" id="eus:EUTSA_v10015528mg"/>
<keyword evidence="3" id="KW-1185">Reference proteome</keyword>
<evidence type="ECO:0000313" key="2">
    <source>
        <dbReference type="EMBL" id="ESQ43670.1"/>
    </source>
</evidence>
<dbReference type="Gramene" id="ESQ43670">
    <property type="protein sequence ID" value="ESQ43670"/>
    <property type="gene ID" value="EUTSA_v10015528mg"/>
</dbReference>
<feature type="non-terminal residue" evidence="2">
    <location>
        <position position="152"/>
    </location>
</feature>
<organism evidence="2 3">
    <name type="scientific">Eutrema salsugineum</name>
    <name type="common">Saltwater cress</name>
    <name type="synonym">Sisymbrium salsugineum</name>
    <dbReference type="NCBI Taxonomy" id="72664"/>
    <lineage>
        <taxon>Eukaryota</taxon>
        <taxon>Viridiplantae</taxon>
        <taxon>Streptophyta</taxon>
        <taxon>Embryophyta</taxon>
        <taxon>Tracheophyta</taxon>
        <taxon>Spermatophyta</taxon>
        <taxon>Magnoliopsida</taxon>
        <taxon>eudicotyledons</taxon>
        <taxon>Gunneridae</taxon>
        <taxon>Pentapetalae</taxon>
        <taxon>rosids</taxon>
        <taxon>malvids</taxon>
        <taxon>Brassicales</taxon>
        <taxon>Brassicaceae</taxon>
        <taxon>Eutremeae</taxon>
        <taxon>Eutrema</taxon>
    </lineage>
</organism>
<proteinExistence type="predicted"/>
<dbReference type="eggNOG" id="ENOG502SXPZ">
    <property type="taxonomic scope" value="Eukaryota"/>
</dbReference>
<protein>
    <recommendedName>
        <fullName evidence="4">Retrotransposon gag domain-containing protein</fullName>
    </recommendedName>
</protein>
<evidence type="ECO:0000313" key="3">
    <source>
        <dbReference type="Proteomes" id="UP000030689"/>
    </source>
</evidence>
<dbReference type="STRING" id="72664.V4L092"/>
<reference evidence="2 3" key="1">
    <citation type="journal article" date="2013" name="Front. Plant Sci.">
        <title>The Reference Genome of the Halophytic Plant Eutrema salsugineum.</title>
        <authorList>
            <person name="Yang R."/>
            <person name="Jarvis D.E."/>
            <person name="Chen H."/>
            <person name="Beilstein M.A."/>
            <person name="Grimwood J."/>
            <person name="Jenkins J."/>
            <person name="Shu S."/>
            <person name="Prochnik S."/>
            <person name="Xin M."/>
            <person name="Ma C."/>
            <person name="Schmutz J."/>
            <person name="Wing R.A."/>
            <person name="Mitchell-Olds T."/>
            <person name="Schumaker K.S."/>
            <person name="Wang X."/>
        </authorList>
    </citation>
    <scope>NUCLEOTIDE SEQUENCE [LARGE SCALE GENOMIC DNA]</scope>
</reference>
<evidence type="ECO:0008006" key="4">
    <source>
        <dbReference type="Google" id="ProtNLM"/>
    </source>
</evidence>
<feature type="region of interest" description="Disordered" evidence="1">
    <location>
        <begin position="35"/>
        <end position="65"/>
    </location>
</feature>
<name>V4L092_EUTSA</name>
<sequence>MPRGKKTVVPTETELMRQAITNLQEQMRTMTTAIQAIAGQRPPPPAEERDERVENTDDESDIEENPFAALRNQRGRVRDADDYRWESAFKLEIPEFHGGQLAEELLDWIVTVEEILEFKRVPLERCVPVIAMRFRNHAAAWWTQLKLSRARL</sequence>
<dbReference type="AlphaFoldDB" id="V4L092"/>
<feature type="compositionally biased region" description="Basic and acidic residues" evidence="1">
    <location>
        <begin position="46"/>
        <end position="55"/>
    </location>
</feature>
<accession>V4L092</accession>
<gene>
    <name evidence="2" type="ORF">EUTSA_v10015528mg</name>
</gene>
<dbReference type="Proteomes" id="UP000030689">
    <property type="component" value="Unassembled WGS sequence"/>
</dbReference>
<dbReference type="OrthoDB" id="1111114at2759"/>
<dbReference type="EMBL" id="KI517464">
    <property type="protein sequence ID" value="ESQ43670.1"/>
    <property type="molecule type" value="Genomic_DNA"/>
</dbReference>
<evidence type="ECO:0000256" key="1">
    <source>
        <dbReference type="SAM" id="MobiDB-lite"/>
    </source>
</evidence>